<protein>
    <recommendedName>
        <fullName evidence="4">Lipoprotein</fullName>
    </recommendedName>
</protein>
<evidence type="ECO:0008006" key="4">
    <source>
        <dbReference type="Google" id="ProtNLM"/>
    </source>
</evidence>
<organism evidence="2 3">
    <name type="scientific">Paenibacillus stellifer</name>
    <dbReference type="NCBI Taxonomy" id="169760"/>
    <lineage>
        <taxon>Bacteria</taxon>
        <taxon>Bacillati</taxon>
        <taxon>Bacillota</taxon>
        <taxon>Bacilli</taxon>
        <taxon>Bacillales</taxon>
        <taxon>Paenibacillaceae</taxon>
        <taxon>Paenibacillus</taxon>
    </lineage>
</organism>
<keyword evidence="1" id="KW-0732">Signal</keyword>
<evidence type="ECO:0000313" key="3">
    <source>
        <dbReference type="Proteomes" id="UP000029507"/>
    </source>
</evidence>
<evidence type="ECO:0000256" key="1">
    <source>
        <dbReference type="SAM" id="SignalP"/>
    </source>
</evidence>
<dbReference type="Proteomes" id="UP000029507">
    <property type="component" value="Chromosome"/>
</dbReference>
<feature type="chain" id="PRO_5001846690" description="Lipoprotein" evidence="1">
    <location>
        <begin position="29"/>
        <end position="280"/>
    </location>
</feature>
<dbReference type="EMBL" id="CP009286">
    <property type="protein sequence ID" value="AIQ63742.1"/>
    <property type="molecule type" value="Genomic_DNA"/>
</dbReference>
<feature type="signal peptide" evidence="1">
    <location>
        <begin position="1"/>
        <end position="28"/>
    </location>
</feature>
<proteinExistence type="predicted"/>
<dbReference type="KEGG" id="pste:PSTEL_12260"/>
<keyword evidence="3" id="KW-1185">Reference proteome</keyword>
<dbReference type="HOGENOM" id="CLU_084192_0_0_9"/>
<gene>
    <name evidence="2" type="ORF">PSTEL_12260</name>
</gene>
<reference evidence="2 3" key="1">
    <citation type="submission" date="2014-08" db="EMBL/GenBank/DDBJ databases">
        <title>Comparative genomics of the Paenibacillus odorifer group.</title>
        <authorList>
            <person name="den Bakker H.C."/>
            <person name="Tsai Y.-C."/>
            <person name="Martin N."/>
            <person name="Korlach J."/>
            <person name="Wiedmann M."/>
        </authorList>
    </citation>
    <scope>NUCLEOTIDE SEQUENCE [LARGE SCALE GENOMIC DNA]</scope>
    <source>
        <strain evidence="2 3">DSM 14472</strain>
    </source>
</reference>
<dbReference type="STRING" id="169760.PSTEL_12260"/>
<evidence type="ECO:0000313" key="2">
    <source>
        <dbReference type="EMBL" id="AIQ63742.1"/>
    </source>
</evidence>
<dbReference type="OrthoDB" id="2664142at2"/>
<accession>A0A089LS38</accession>
<sequence length="280" mass="30458">MMGYSLATKGLTGLIALVCVITAGCSAASDRPAAEQLGLALSGITGTDGVTFEGEAALFVNGAQKKDATLYYGGALKDHNSLSLYKLSSDAAQTPKPESLSTGEAASTFYSRMVKEKGNWVAAESTGAQEPLPLPGMNPLSQLDDLSSLDKTVTREQGAGRGMLLLRVELSRDAGLRQLTRELDENMTPLRAASVGAADRPAYHAESAYARLAELWSHENGELQRRLKQAEVKTVYHVKVDTRRNLPKTLTRQRTIRYLTPEGKSRQEMTVLRVDFYGYR</sequence>
<dbReference type="RefSeq" id="WP_038695497.1">
    <property type="nucleotide sequence ID" value="NZ_CP009286.1"/>
</dbReference>
<dbReference type="AlphaFoldDB" id="A0A089LS38"/>
<name>A0A089LS38_9BACL</name>